<keyword evidence="3" id="KW-0238">DNA-binding</keyword>
<dbReference type="SUPFAM" id="SSF100950">
    <property type="entry name" value="NagB/RpiA/CoA transferase-like"/>
    <property type="match status" value="1"/>
</dbReference>
<evidence type="ECO:0000259" key="5">
    <source>
        <dbReference type="PROSITE" id="PS51000"/>
    </source>
</evidence>
<dbReference type="AlphaFoldDB" id="A0A0C1IL43"/>
<comment type="caution">
    <text evidence="6">The sequence shown here is derived from an EMBL/GenBank/DDBJ whole genome shotgun (WGS) entry which is preliminary data.</text>
</comment>
<proteinExistence type="predicted"/>
<name>A0A0C1IL43_9BACT</name>
<organism evidence="6 7">
    <name type="scientific">Flavihumibacter solisilvae</name>
    <dbReference type="NCBI Taxonomy" id="1349421"/>
    <lineage>
        <taxon>Bacteria</taxon>
        <taxon>Pseudomonadati</taxon>
        <taxon>Bacteroidota</taxon>
        <taxon>Chitinophagia</taxon>
        <taxon>Chitinophagales</taxon>
        <taxon>Chitinophagaceae</taxon>
        <taxon>Flavihumibacter</taxon>
    </lineage>
</organism>
<evidence type="ECO:0000256" key="3">
    <source>
        <dbReference type="ARBA" id="ARBA00023125"/>
    </source>
</evidence>
<evidence type="ECO:0000313" key="6">
    <source>
        <dbReference type="EMBL" id="KIC94875.1"/>
    </source>
</evidence>
<evidence type="ECO:0000256" key="1">
    <source>
        <dbReference type="ARBA" id="ARBA00022491"/>
    </source>
</evidence>
<dbReference type="Pfam" id="PF00455">
    <property type="entry name" value="DeoRC"/>
    <property type="match status" value="1"/>
</dbReference>
<keyword evidence="7" id="KW-1185">Reference proteome</keyword>
<evidence type="ECO:0000313" key="7">
    <source>
        <dbReference type="Proteomes" id="UP000031408"/>
    </source>
</evidence>
<dbReference type="PROSITE" id="PS00894">
    <property type="entry name" value="HTH_DEOR_1"/>
    <property type="match status" value="1"/>
</dbReference>
<dbReference type="PANTHER" id="PTHR30363:SF4">
    <property type="entry name" value="GLYCEROL-3-PHOSPHATE REGULON REPRESSOR"/>
    <property type="match status" value="1"/>
</dbReference>
<dbReference type="SUPFAM" id="SSF46785">
    <property type="entry name" value="Winged helix' DNA-binding domain"/>
    <property type="match status" value="1"/>
</dbReference>
<accession>A0A0C1IL43</accession>
<dbReference type="InterPro" id="IPR018356">
    <property type="entry name" value="Tscrpt_reg_HTH_DeoR_CS"/>
</dbReference>
<dbReference type="InterPro" id="IPR001034">
    <property type="entry name" value="DeoR_HTH"/>
</dbReference>
<dbReference type="InterPro" id="IPR014036">
    <property type="entry name" value="DeoR-like_C"/>
</dbReference>
<dbReference type="SMART" id="SM00420">
    <property type="entry name" value="HTH_DEOR"/>
    <property type="match status" value="1"/>
</dbReference>
<protein>
    <submittedName>
        <fullName evidence="6">DeoR faimly transcriptional regulator</fullName>
    </submittedName>
</protein>
<reference evidence="6 7" key="1">
    <citation type="submission" date="2014-11" db="EMBL/GenBank/DDBJ databases">
        <title>Genome sequence of Flavihumibacter solisilvae 3-3.</title>
        <authorList>
            <person name="Zhou G."/>
            <person name="Li M."/>
            <person name="Wang G."/>
        </authorList>
    </citation>
    <scope>NUCLEOTIDE SEQUENCE [LARGE SCALE GENOMIC DNA]</scope>
    <source>
        <strain evidence="6 7">3-3</strain>
    </source>
</reference>
<evidence type="ECO:0000256" key="2">
    <source>
        <dbReference type="ARBA" id="ARBA00023015"/>
    </source>
</evidence>
<dbReference type="InterPro" id="IPR050313">
    <property type="entry name" value="Carb_Metab_HTH_regulators"/>
</dbReference>
<dbReference type="EMBL" id="JSVC01000009">
    <property type="protein sequence ID" value="KIC94875.1"/>
    <property type="molecule type" value="Genomic_DNA"/>
</dbReference>
<keyword evidence="4" id="KW-0804">Transcription</keyword>
<dbReference type="OrthoDB" id="9798651at2"/>
<dbReference type="Gene3D" id="3.40.50.1360">
    <property type="match status" value="1"/>
</dbReference>
<dbReference type="GO" id="GO:0003700">
    <property type="term" value="F:DNA-binding transcription factor activity"/>
    <property type="evidence" value="ECO:0007669"/>
    <property type="project" value="InterPro"/>
</dbReference>
<dbReference type="SMART" id="SM01134">
    <property type="entry name" value="DeoRC"/>
    <property type="match status" value="1"/>
</dbReference>
<dbReference type="GO" id="GO:0003677">
    <property type="term" value="F:DNA binding"/>
    <property type="evidence" value="ECO:0007669"/>
    <property type="project" value="UniProtKB-KW"/>
</dbReference>
<evidence type="ECO:0000256" key="4">
    <source>
        <dbReference type="ARBA" id="ARBA00023163"/>
    </source>
</evidence>
<dbReference type="RefSeq" id="WP_039138870.1">
    <property type="nucleotide sequence ID" value="NZ_JSVC01000009.1"/>
</dbReference>
<dbReference type="PROSITE" id="PS51000">
    <property type="entry name" value="HTH_DEOR_2"/>
    <property type="match status" value="1"/>
</dbReference>
<dbReference type="PRINTS" id="PR00037">
    <property type="entry name" value="HTHLACR"/>
</dbReference>
<dbReference type="PANTHER" id="PTHR30363">
    <property type="entry name" value="HTH-TYPE TRANSCRIPTIONAL REGULATOR SRLR-RELATED"/>
    <property type="match status" value="1"/>
</dbReference>
<dbReference type="Gene3D" id="1.10.10.10">
    <property type="entry name" value="Winged helix-like DNA-binding domain superfamily/Winged helix DNA-binding domain"/>
    <property type="match status" value="1"/>
</dbReference>
<keyword evidence="2" id="KW-0805">Transcription regulation</keyword>
<dbReference type="InterPro" id="IPR037171">
    <property type="entry name" value="NagB/RpiA_transferase-like"/>
</dbReference>
<feature type="domain" description="HTH deoR-type" evidence="5">
    <location>
        <begin position="3"/>
        <end position="58"/>
    </location>
</feature>
<dbReference type="Proteomes" id="UP000031408">
    <property type="component" value="Unassembled WGS sequence"/>
</dbReference>
<gene>
    <name evidence="6" type="ORF">OI18_08135</name>
</gene>
<dbReference type="Pfam" id="PF08220">
    <property type="entry name" value="HTH_DeoR"/>
    <property type="match status" value="1"/>
</dbReference>
<sequence length="249" mass="27242">MLKQERQAYILHQVNLHNKILSANLCQEMNVSEDTIRRDLLELSTNGKLVKVHGGAMSTSFSHTTAQNETIYASDSKKIIAQKAASLVKDGMFVLTTGGTTIIELARALPAGLKATFLCGSLPALFEYMQHPNIEVIVIGDKLSRNARITVGPQAISQVKAIKADLCFMGINAIDPEHGISDNDWDVVMLKKAMIQTSRHVVGLSIAEKINTIQAIHLSPVSGLHTLITDLPADHERLKPYSDKGLRLL</sequence>
<dbReference type="STRING" id="1349421.OI18_08135"/>
<dbReference type="InterPro" id="IPR036388">
    <property type="entry name" value="WH-like_DNA-bd_sf"/>
</dbReference>
<keyword evidence="1" id="KW-0678">Repressor</keyword>
<dbReference type="InterPro" id="IPR036390">
    <property type="entry name" value="WH_DNA-bd_sf"/>
</dbReference>